<dbReference type="Gene3D" id="1.25.10.10">
    <property type="entry name" value="Leucine-rich Repeat Variant"/>
    <property type="match status" value="1"/>
</dbReference>
<gene>
    <name evidence="2" type="ORF">CTAYLR_007608</name>
</gene>
<feature type="compositionally biased region" description="Low complexity" evidence="1">
    <location>
        <begin position="365"/>
        <end position="377"/>
    </location>
</feature>
<reference evidence="2" key="1">
    <citation type="submission" date="2023-01" db="EMBL/GenBank/DDBJ databases">
        <title>Metagenome sequencing of chrysophaentin producing Chrysophaeum taylorii.</title>
        <authorList>
            <person name="Davison J."/>
            <person name="Bewley C."/>
        </authorList>
    </citation>
    <scope>NUCLEOTIDE SEQUENCE</scope>
    <source>
        <strain evidence="2">NIES-1699</strain>
    </source>
</reference>
<dbReference type="Pfam" id="PF13646">
    <property type="entry name" value="HEAT_2"/>
    <property type="match status" value="1"/>
</dbReference>
<comment type="caution">
    <text evidence="2">The sequence shown here is derived from an EMBL/GenBank/DDBJ whole genome shotgun (WGS) entry which is preliminary data.</text>
</comment>
<accession>A0AAD7U691</accession>
<keyword evidence="3" id="KW-1185">Reference proteome</keyword>
<evidence type="ECO:0000313" key="3">
    <source>
        <dbReference type="Proteomes" id="UP001230188"/>
    </source>
</evidence>
<sequence>MEAPAPKPARHEEVLRAVTEYIGNEAAPPAPAGTGAPEEALRLAREALAADANKPKKKPTQQPAAKMSPAAEKKGAPYGITTKKAETRIDVRKMLVSDDESEREYAVLAADASMAAKLVEFLGTEKSADILCTTLIALARLKVADAAPAARSLLKHESASVRVDAARLLGILQNGESREDLTQAAKYDPDKDVRTEARCALLSLDNHQEEIVVEPPPAPKKDPADDDAYAKCLRLTENLCGSRKDVPAITDDLIDKLVEMPFNDTSKILAQWAKIKRTLGSERGGGEHPPPPRKQKHAATSRDTSSPPPWDPSSDLPKRVPNKKAARSPPNESATRAIRRSERRRHPPPISVSLDALPDRPPAPAAGAEAARPSIAETAPQQNKTSPLPAIAPRAASS</sequence>
<evidence type="ECO:0000313" key="2">
    <source>
        <dbReference type="EMBL" id="KAJ8599076.1"/>
    </source>
</evidence>
<dbReference type="InterPro" id="IPR011989">
    <property type="entry name" value="ARM-like"/>
</dbReference>
<dbReference type="InterPro" id="IPR016024">
    <property type="entry name" value="ARM-type_fold"/>
</dbReference>
<protein>
    <recommendedName>
        <fullName evidence="4">HEAT repeat domain-containing protein</fullName>
    </recommendedName>
</protein>
<dbReference type="Proteomes" id="UP001230188">
    <property type="component" value="Unassembled WGS sequence"/>
</dbReference>
<feature type="region of interest" description="Disordered" evidence="1">
    <location>
        <begin position="280"/>
        <end position="398"/>
    </location>
</feature>
<proteinExistence type="predicted"/>
<name>A0AAD7U691_9STRA</name>
<feature type="region of interest" description="Disordered" evidence="1">
    <location>
        <begin position="1"/>
        <end position="81"/>
    </location>
</feature>
<feature type="compositionally biased region" description="Basic residues" evidence="1">
    <location>
        <begin position="337"/>
        <end position="347"/>
    </location>
</feature>
<dbReference type="SUPFAM" id="SSF48371">
    <property type="entry name" value="ARM repeat"/>
    <property type="match status" value="1"/>
</dbReference>
<organism evidence="2 3">
    <name type="scientific">Chrysophaeum taylorii</name>
    <dbReference type="NCBI Taxonomy" id="2483200"/>
    <lineage>
        <taxon>Eukaryota</taxon>
        <taxon>Sar</taxon>
        <taxon>Stramenopiles</taxon>
        <taxon>Ochrophyta</taxon>
        <taxon>Pelagophyceae</taxon>
        <taxon>Pelagomonadales</taxon>
        <taxon>Pelagomonadaceae</taxon>
        <taxon>Chrysophaeum</taxon>
    </lineage>
</organism>
<evidence type="ECO:0000256" key="1">
    <source>
        <dbReference type="SAM" id="MobiDB-lite"/>
    </source>
</evidence>
<evidence type="ECO:0008006" key="4">
    <source>
        <dbReference type="Google" id="ProtNLM"/>
    </source>
</evidence>
<dbReference type="EMBL" id="JAQMWT010000590">
    <property type="protein sequence ID" value="KAJ8599076.1"/>
    <property type="molecule type" value="Genomic_DNA"/>
</dbReference>
<dbReference type="AlphaFoldDB" id="A0AAD7U691"/>
<feature type="compositionally biased region" description="Low complexity" evidence="1">
    <location>
        <begin position="23"/>
        <end position="38"/>
    </location>
</feature>